<dbReference type="InterPro" id="IPR036388">
    <property type="entry name" value="WH-like_DNA-bd_sf"/>
</dbReference>
<feature type="region of interest" description="Disordered" evidence="1">
    <location>
        <begin position="1"/>
        <end position="27"/>
    </location>
</feature>
<dbReference type="EMBL" id="CP031264">
    <property type="protein sequence ID" value="AXI76542.1"/>
    <property type="molecule type" value="Genomic_DNA"/>
</dbReference>
<protein>
    <submittedName>
        <fullName evidence="3">LuxR family transcriptional regulator</fullName>
    </submittedName>
</protein>
<reference evidence="4" key="1">
    <citation type="submission" date="2018-07" db="EMBL/GenBank/DDBJ databases">
        <title>Streptacidiphilus bronchialis DSM 106435 chromosome.</title>
        <authorList>
            <person name="Batra D."/>
            <person name="Gulvik C.A."/>
        </authorList>
    </citation>
    <scope>NUCLEOTIDE SEQUENCE [LARGE SCALE GENOMIC DNA]</scope>
    <source>
        <strain evidence="4">DSM 106435</strain>
    </source>
</reference>
<evidence type="ECO:0000313" key="3">
    <source>
        <dbReference type="EMBL" id="AXI76542.1"/>
    </source>
</evidence>
<dbReference type="InterPro" id="IPR016032">
    <property type="entry name" value="Sig_transdc_resp-reg_C-effctor"/>
</dbReference>
<dbReference type="Gene3D" id="1.10.10.10">
    <property type="entry name" value="Winged helix-like DNA-binding domain superfamily/Winged helix DNA-binding domain"/>
    <property type="match status" value="1"/>
</dbReference>
<feature type="domain" description="HTH luxR-type" evidence="2">
    <location>
        <begin position="231"/>
        <end position="280"/>
    </location>
</feature>
<dbReference type="OrthoDB" id="3847827at2"/>
<evidence type="ECO:0000256" key="1">
    <source>
        <dbReference type="SAM" id="MobiDB-lite"/>
    </source>
</evidence>
<dbReference type="SMART" id="SM00421">
    <property type="entry name" value="HTH_LUXR"/>
    <property type="match status" value="1"/>
</dbReference>
<proteinExistence type="predicted"/>
<dbReference type="InterPro" id="IPR000792">
    <property type="entry name" value="Tscrpt_reg_LuxR_C"/>
</dbReference>
<dbReference type="KEGG" id="stri:C7M71_002690"/>
<dbReference type="SUPFAM" id="SSF46894">
    <property type="entry name" value="C-terminal effector domain of the bipartite response regulators"/>
    <property type="match status" value="1"/>
</dbReference>
<dbReference type="GO" id="GO:0003677">
    <property type="term" value="F:DNA binding"/>
    <property type="evidence" value="ECO:0007669"/>
    <property type="project" value="InterPro"/>
</dbReference>
<organism evidence="3 4">
    <name type="scientific">Peterkaempfera bronchialis</name>
    <dbReference type="NCBI Taxonomy" id="2126346"/>
    <lineage>
        <taxon>Bacteria</taxon>
        <taxon>Bacillati</taxon>
        <taxon>Actinomycetota</taxon>
        <taxon>Actinomycetes</taxon>
        <taxon>Kitasatosporales</taxon>
        <taxon>Streptomycetaceae</taxon>
        <taxon>Peterkaempfera</taxon>
    </lineage>
</organism>
<sequence length="295" mass="30391">MSEMHPSAGRSGTSMVTRPSGGGSPHEMTDLLAELAEQVGRCQSDLVQAQARMRSLCTQVDDRRAAEPGGTAVVTAGQAAALVVDLLVGGARQLRWIRPGEGTLILGFPAVRDRVLTAPGVALRALLGAGSPLPSCDRGEVRAAPAGSRELLIVDDSVALLPATGGAGGAGGAGAAGQAGAVVVVRQAAVVEQLVWLFETAWGRVEDERPAPEAGAEPEPFGRGADAELKRRIIGLLADGAKDEVVARRLGISLRTCRRHVADILHQLGAVSRFQAGVQSVRLGISCTEQQTVAG</sequence>
<evidence type="ECO:0000259" key="2">
    <source>
        <dbReference type="SMART" id="SM00421"/>
    </source>
</evidence>
<dbReference type="Proteomes" id="UP000249340">
    <property type="component" value="Chromosome"/>
</dbReference>
<accession>A0A345SS37</accession>
<evidence type="ECO:0000313" key="4">
    <source>
        <dbReference type="Proteomes" id="UP000249340"/>
    </source>
</evidence>
<gene>
    <name evidence="3" type="ORF">C7M71_002690</name>
</gene>
<name>A0A345SS37_9ACTN</name>
<dbReference type="AlphaFoldDB" id="A0A345SS37"/>
<keyword evidence="4" id="KW-1185">Reference proteome</keyword>
<dbReference type="GO" id="GO:0006355">
    <property type="term" value="P:regulation of DNA-templated transcription"/>
    <property type="evidence" value="ECO:0007669"/>
    <property type="project" value="InterPro"/>
</dbReference>